<dbReference type="InterPro" id="IPR032740">
    <property type="entry name" value="GxDLY"/>
</dbReference>
<evidence type="ECO:0000259" key="2">
    <source>
        <dbReference type="Pfam" id="PF14606"/>
    </source>
</evidence>
<reference evidence="4" key="1">
    <citation type="journal article" date="2021" name="PeerJ">
        <title>Extensive microbial diversity within the chicken gut microbiome revealed by metagenomics and culture.</title>
        <authorList>
            <person name="Gilroy R."/>
            <person name="Ravi A."/>
            <person name="Getino M."/>
            <person name="Pursley I."/>
            <person name="Horton D.L."/>
            <person name="Alikhan N.F."/>
            <person name="Baker D."/>
            <person name="Gharbi K."/>
            <person name="Hall N."/>
            <person name="Watson M."/>
            <person name="Adriaenssens E.M."/>
            <person name="Foster-Nyarko E."/>
            <person name="Jarju S."/>
            <person name="Secka A."/>
            <person name="Antonio M."/>
            <person name="Oren A."/>
            <person name="Chaudhuri R.R."/>
            <person name="La Ragione R."/>
            <person name="Hildebrand F."/>
            <person name="Pallen M.J."/>
        </authorList>
    </citation>
    <scope>NUCLEOTIDE SEQUENCE</scope>
    <source>
        <strain evidence="4">CHK121-7720</strain>
    </source>
</reference>
<sequence>MKRKILFIALFLIPVMAWPANEELKYVDAQHLTLVGKVMPTPANVYHRVDTVKYGNMPGAVKRLFTYSAGLAVCFKTNSTNVTARWVTRNKGVMGNMTPIAQRGLDLYIYTDGQWIPAGVGTPIAGKTHLECRIAQHVKPEEHQFMLYLPLFEELLSLEIGVDSAATIEAIPSPFRHTVLVYGSSILHGACASRSGLTYPARLSRSTDINFINYGVSGNGKMEASVADMLKDIEADAFVLDCMPNPSPEEITERTPYFVNTLRKYHPGVPIIMIESYMREKGYSDQQVYDRCRRQSQAFIEQYELLKKQGVPDLYLIRDQQAIGTDHEGSLDGVHPNDVGFERMAKQYGPQLMEILEKYGIE</sequence>
<feature type="domain" description="SGNH hydrolase-type esterase N-terminal" evidence="3">
    <location>
        <begin position="25"/>
        <end position="168"/>
    </location>
</feature>
<dbReference type="GO" id="GO:0016788">
    <property type="term" value="F:hydrolase activity, acting on ester bonds"/>
    <property type="evidence" value="ECO:0007669"/>
    <property type="project" value="UniProtKB-ARBA"/>
</dbReference>
<proteinExistence type="predicted"/>
<dbReference type="InterPro" id="IPR013830">
    <property type="entry name" value="SGNH_hydro"/>
</dbReference>
<feature type="chain" id="PRO_5036886182" evidence="1">
    <location>
        <begin position="20"/>
        <end position="362"/>
    </location>
</feature>
<reference evidence="4" key="2">
    <citation type="submission" date="2021-09" db="EMBL/GenBank/DDBJ databases">
        <authorList>
            <person name="Gilroy R."/>
        </authorList>
    </citation>
    <scope>NUCLEOTIDE SEQUENCE</scope>
    <source>
        <strain evidence="4">CHK121-7720</strain>
    </source>
</reference>
<evidence type="ECO:0000259" key="3">
    <source>
        <dbReference type="Pfam" id="PF14607"/>
    </source>
</evidence>
<dbReference type="Gene3D" id="3.40.50.1110">
    <property type="entry name" value="SGNH hydrolase"/>
    <property type="match status" value="1"/>
</dbReference>
<dbReference type="EMBL" id="DYUD01000030">
    <property type="protein sequence ID" value="HJG90028.1"/>
    <property type="molecule type" value="Genomic_DNA"/>
</dbReference>
<evidence type="ECO:0000256" key="1">
    <source>
        <dbReference type="SAM" id="SignalP"/>
    </source>
</evidence>
<dbReference type="Proteomes" id="UP000757103">
    <property type="component" value="Unassembled WGS sequence"/>
</dbReference>
<keyword evidence="1" id="KW-0732">Signal</keyword>
<dbReference type="Pfam" id="PF14607">
    <property type="entry name" value="GxDLY"/>
    <property type="match status" value="1"/>
</dbReference>
<dbReference type="SUPFAM" id="SSF52266">
    <property type="entry name" value="SGNH hydrolase"/>
    <property type="match status" value="1"/>
</dbReference>
<protein>
    <submittedName>
        <fullName evidence="4">SGNH/GDSL hydrolase family protein</fullName>
    </submittedName>
</protein>
<evidence type="ECO:0000313" key="4">
    <source>
        <dbReference type="EMBL" id="HJG90028.1"/>
    </source>
</evidence>
<dbReference type="Pfam" id="PF14606">
    <property type="entry name" value="Lipase_GDSL_3"/>
    <property type="match status" value="1"/>
</dbReference>
<comment type="caution">
    <text evidence="4">The sequence shown here is derived from an EMBL/GenBank/DDBJ whole genome shotgun (WGS) entry which is preliminary data.</text>
</comment>
<accession>A0A921MSU9</accession>
<evidence type="ECO:0000313" key="5">
    <source>
        <dbReference type="Proteomes" id="UP000757103"/>
    </source>
</evidence>
<dbReference type="InterPro" id="IPR036514">
    <property type="entry name" value="SGNH_hydro_sf"/>
</dbReference>
<gene>
    <name evidence="4" type="ORF">K8U91_11235</name>
</gene>
<dbReference type="AlphaFoldDB" id="A0A921MSU9"/>
<name>A0A921MSU9_9BACT</name>
<keyword evidence="4" id="KW-0378">Hydrolase</keyword>
<dbReference type="PANTHER" id="PTHR30383">
    <property type="entry name" value="THIOESTERASE 1/PROTEASE 1/LYSOPHOSPHOLIPASE L1"/>
    <property type="match status" value="1"/>
</dbReference>
<organism evidence="4 5">
    <name type="scientific">Barnesiella viscericola</name>
    <dbReference type="NCBI Taxonomy" id="397865"/>
    <lineage>
        <taxon>Bacteria</taxon>
        <taxon>Pseudomonadati</taxon>
        <taxon>Bacteroidota</taxon>
        <taxon>Bacteroidia</taxon>
        <taxon>Bacteroidales</taxon>
        <taxon>Barnesiellaceae</taxon>
        <taxon>Barnesiella</taxon>
    </lineage>
</organism>
<feature type="domain" description="SGNH hydrolase-type esterase" evidence="2">
    <location>
        <begin position="178"/>
        <end position="352"/>
    </location>
</feature>
<dbReference type="RefSeq" id="WP_272960701.1">
    <property type="nucleotide sequence ID" value="NZ_CAKMIC010000013.1"/>
</dbReference>
<dbReference type="InterPro" id="IPR051532">
    <property type="entry name" value="Ester_Hydrolysis_Enzymes"/>
</dbReference>
<dbReference type="Gene3D" id="2.60.120.260">
    <property type="entry name" value="Galactose-binding domain-like"/>
    <property type="match status" value="1"/>
</dbReference>
<feature type="signal peptide" evidence="1">
    <location>
        <begin position="1"/>
        <end position="19"/>
    </location>
</feature>